<dbReference type="SUPFAM" id="SSF55729">
    <property type="entry name" value="Acyl-CoA N-acyltransferases (Nat)"/>
    <property type="match status" value="1"/>
</dbReference>
<dbReference type="Pfam" id="PF00583">
    <property type="entry name" value="Acetyltransf_1"/>
    <property type="match status" value="1"/>
</dbReference>
<reference evidence="3 4" key="1">
    <citation type="submission" date="2016-10" db="EMBL/GenBank/DDBJ databases">
        <title>Paenibacillus species isolates.</title>
        <authorList>
            <person name="Beno S.M."/>
        </authorList>
    </citation>
    <scope>NUCLEOTIDE SEQUENCE [LARGE SCALE GENOMIC DNA]</scope>
    <source>
        <strain evidence="3 4">FSL H7-0710</strain>
    </source>
</reference>
<comment type="caution">
    <text evidence="3">The sequence shown here is derived from an EMBL/GenBank/DDBJ whole genome shotgun (WGS) entry which is preliminary data.</text>
</comment>
<sequence length="226" mass="26076">MINLNKIVIAEYQEQDRRAVCSLLVDAFHGKFHSLIPLDDDDITDLLFGLWALEQQSTSSQQIVAQENGEVVGTLSLKWKDCRAPNRSNIKTPQRNSHSQVFKQFGYINVCKLMVGLRFLNYQPRAKECYIEHLAVRSSHRNKGIGKQLLSWAIELVNSHSKMDKLTLHVAENNKRAIQMYQQMNFGIVQANYSGIKHLLFKEANWLYMTRSSPLHPRSSVNEIKY</sequence>
<dbReference type="InterPro" id="IPR016181">
    <property type="entry name" value="Acyl_CoA_acyltransferase"/>
</dbReference>
<proteinExistence type="predicted"/>
<dbReference type="PROSITE" id="PS51186">
    <property type="entry name" value="GNAT"/>
    <property type="match status" value="1"/>
</dbReference>
<evidence type="ECO:0000313" key="4">
    <source>
        <dbReference type="Proteomes" id="UP000187439"/>
    </source>
</evidence>
<dbReference type="Proteomes" id="UP000187439">
    <property type="component" value="Unassembled WGS sequence"/>
</dbReference>
<dbReference type="OrthoDB" id="5319888at2"/>
<gene>
    <name evidence="3" type="ORF">BSK52_10245</name>
</gene>
<dbReference type="PANTHER" id="PTHR13947:SF37">
    <property type="entry name" value="LD18367P"/>
    <property type="match status" value="1"/>
</dbReference>
<organism evidence="3 4">
    <name type="scientific">Paenibacillus odorifer</name>
    <dbReference type="NCBI Taxonomy" id="189426"/>
    <lineage>
        <taxon>Bacteria</taxon>
        <taxon>Bacillati</taxon>
        <taxon>Bacillota</taxon>
        <taxon>Bacilli</taxon>
        <taxon>Bacillales</taxon>
        <taxon>Paenibacillaceae</taxon>
        <taxon>Paenibacillus</taxon>
    </lineage>
</organism>
<accession>A0A1R0Y3B4</accession>
<name>A0A1R0Y3B4_9BACL</name>
<dbReference type="InterPro" id="IPR050769">
    <property type="entry name" value="NAT_camello-type"/>
</dbReference>
<dbReference type="PANTHER" id="PTHR13947">
    <property type="entry name" value="GNAT FAMILY N-ACETYLTRANSFERASE"/>
    <property type="match status" value="1"/>
</dbReference>
<feature type="domain" description="N-acetyltransferase" evidence="2">
    <location>
        <begin position="7"/>
        <end position="212"/>
    </location>
</feature>
<evidence type="ECO:0000259" key="2">
    <source>
        <dbReference type="PROSITE" id="PS51186"/>
    </source>
</evidence>
<dbReference type="Gene3D" id="3.40.630.30">
    <property type="match status" value="1"/>
</dbReference>
<dbReference type="AlphaFoldDB" id="A0A1R0Y3B4"/>
<dbReference type="InterPro" id="IPR000182">
    <property type="entry name" value="GNAT_dom"/>
</dbReference>
<evidence type="ECO:0000256" key="1">
    <source>
        <dbReference type="ARBA" id="ARBA00022679"/>
    </source>
</evidence>
<dbReference type="GO" id="GO:0008080">
    <property type="term" value="F:N-acetyltransferase activity"/>
    <property type="evidence" value="ECO:0007669"/>
    <property type="project" value="InterPro"/>
</dbReference>
<dbReference type="CDD" id="cd04301">
    <property type="entry name" value="NAT_SF"/>
    <property type="match status" value="1"/>
</dbReference>
<keyword evidence="1" id="KW-0808">Transferase</keyword>
<dbReference type="EMBL" id="MPTC01000006">
    <property type="protein sequence ID" value="OMD41809.1"/>
    <property type="molecule type" value="Genomic_DNA"/>
</dbReference>
<evidence type="ECO:0000313" key="3">
    <source>
        <dbReference type="EMBL" id="OMD41809.1"/>
    </source>
</evidence>
<protein>
    <recommendedName>
        <fullName evidence="2">N-acetyltransferase domain-containing protein</fullName>
    </recommendedName>
</protein>